<comment type="similarity">
    <text evidence="1">Belongs to the cyclin family. Cyclin C subfamily.</text>
</comment>
<dbReference type="GO" id="GO:0016538">
    <property type="term" value="F:cyclin-dependent protein serine/threonine kinase regulator activity"/>
    <property type="evidence" value="ECO:0007669"/>
    <property type="project" value="InterPro"/>
</dbReference>
<evidence type="ECO:0000313" key="7">
    <source>
        <dbReference type="Proteomes" id="UP001175261"/>
    </source>
</evidence>
<gene>
    <name evidence="6" type="ORF">NLU13_5158</name>
</gene>
<dbReference type="SUPFAM" id="SSF47954">
    <property type="entry name" value="Cyclin-like"/>
    <property type="match status" value="2"/>
</dbReference>
<feature type="compositionally biased region" description="Basic and acidic residues" evidence="4">
    <location>
        <begin position="256"/>
        <end position="265"/>
    </location>
</feature>
<dbReference type="SMART" id="SM00385">
    <property type="entry name" value="CYCLIN"/>
    <property type="match status" value="1"/>
</dbReference>
<dbReference type="AlphaFoldDB" id="A0AA39GGC9"/>
<dbReference type="InterPro" id="IPR013763">
    <property type="entry name" value="Cyclin-like_dom"/>
</dbReference>
<feature type="region of interest" description="Disordered" evidence="4">
    <location>
        <begin position="245"/>
        <end position="265"/>
    </location>
</feature>
<accession>A0AA39GGC9</accession>
<dbReference type="Proteomes" id="UP001175261">
    <property type="component" value="Unassembled WGS sequence"/>
</dbReference>
<keyword evidence="3" id="KW-0195">Cyclin</keyword>
<dbReference type="Gene3D" id="1.10.472.10">
    <property type="entry name" value="Cyclin-like"/>
    <property type="match status" value="2"/>
</dbReference>
<dbReference type="Pfam" id="PF00134">
    <property type="entry name" value="Cyclin_N"/>
    <property type="match status" value="1"/>
</dbReference>
<feature type="domain" description="Cyclin-like" evidence="5">
    <location>
        <begin position="53"/>
        <end position="142"/>
    </location>
</feature>
<dbReference type="CDD" id="cd20513">
    <property type="entry name" value="CYCLIN_CCNC_rpt1"/>
    <property type="match status" value="1"/>
</dbReference>
<dbReference type="EMBL" id="JAPDFR010000004">
    <property type="protein sequence ID" value="KAK0386845.1"/>
    <property type="molecule type" value="Genomic_DNA"/>
</dbReference>
<dbReference type="GO" id="GO:0006357">
    <property type="term" value="P:regulation of transcription by RNA polymerase II"/>
    <property type="evidence" value="ECO:0007669"/>
    <property type="project" value="InterPro"/>
</dbReference>
<dbReference type="PIRSF" id="PIRSF028758">
    <property type="entry name" value="Cyclin, C/H/G types"/>
    <property type="match status" value="1"/>
</dbReference>
<dbReference type="PANTHER" id="PTHR10026">
    <property type="entry name" value="CYCLIN"/>
    <property type="match status" value="1"/>
</dbReference>
<sequence length="325" mass="36648">MSANYWESTQRQHWLFTKDQLASMRQKLDDDNAEWVRSYPLPEQRHLAIFFNQQLLRLGKRLSVRQQALATAQVYLKRFYCRVQIRSSNPYLVLTTALYLACKMEEAPQHIRLVVTEARQLWQDFIGLDTSKIGECEFYLISEMSSQLIVHQPYRTLTALRPELSMTEEDYQMAKSVINDHYMTDLPLLHPPHIIALVGILLALVLRPIAPQSGGQGSTMSSSAAAGLAAAQAALHAAHMGGSGSGATGSLAGSGDGKDRPQTETRVHRVQMFVSWLSDSNVDVTAMVDATQEIISYYACYEAEYNDKNTKDQIHRFVKARHLDK</sequence>
<protein>
    <recommendedName>
        <fullName evidence="2">RNA polymerase II holoenzyme cyclin-like subunit</fullName>
    </recommendedName>
</protein>
<dbReference type="InterPro" id="IPR006671">
    <property type="entry name" value="Cyclin_N"/>
</dbReference>
<keyword evidence="7" id="KW-1185">Reference proteome</keyword>
<organism evidence="6 7">
    <name type="scientific">Sarocladium strictum</name>
    <name type="common">Black bundle disease fungus</name>
    <name type="synonym">Acremonium strictum</name>
    <dbReference type="NCBI Taxonomy" id="5046"/>
    <lineage>
        <taxon>Eukaryota</taxon>
        <taxon>Fungi</taxon>
        <taxon>Dikarya</taxon>
        <taxon>Ascomycota</taxon>
        <taxon>Pezizomycotina</taxon>
        <taxon>Sordariomycetes</taxon>
        <taxon>Hypocreomycetidae</taxon>
        <taxon>Hypocreales</taxon>
        <taxon>Sarocladiaceae</taxon>
        <taxon>Sarocladium</taxon>
    </lineage>
</organism>
<evidence type="ECO:0000256" key="4">
    <source>
        <dbReference type="SAM" id="MobiDB-lite"/>
    </source>
</evidence>
<evidence type="ECO:0000256" key="2">
    <source>
        <dbReference type="ARBA" id="ARBA00014912"/>
    </source>
</evidence>
<evidence type="ECO:0000313" key="6">
    <source>
        <dbReference type="EMBL" id="KAK0386845.1"/>
    </source>
</evidence>
<evidence type="ECO:0000259" key="5">
    <source>
        <dbReference type="SMART" id="SM00385"/>
    </source>
</evidence>
<feature type="compositionally biased region" description="Gly residues" evidence="4">
    <location>
        <begin position="245"/>
        <end position="255"/>
    </location>
</feature>
<proteinExistence type="inferred from homology"/>
<comment type="caution">
    <text evidence="6">The sequence shown here is derived from an EMBL/GenBank/DDBJ whole genome shotgun (WGS) entry which is preliminary data.</text>
</comment>
<dbReference type="InterPro" id="IPR043198">
    <property type="entry name" value="Cyclin/Ssn8"/>
</dbReference>
<evidence type="ECO:0000256" key="1">
    <source>
        <dbReference type="ARBA" id="ARBA00008638"/>
    </source>
</evidence>
<evidence type="ECO:0000256" key="3">
    <source>
        <dbReference type="RuleBase" id="RU000383"/>
    </source>
</evidence>
<dbReference type="InterPro" id="IPR036915">
    <property type="entry name" value="Cyclin-like_sf"/>
</dbReference>
<name>A0AA39GGC9_SARSR</name>
<reference evidence="6" key="1">
    <citation type="submission" date="2022-10" db="EMBL/GenBank/DDBJ databases">
        <title>Determination and structural analysis of whole genome sequence of Sarocladium strictum F4-1.</title>
        <authorList>
            <person name="Hu L."/>
            <person name="Jiang Y."/>
        </authorList>
    </citation>
    <scope>NUCLEOTIDE SEQUENCE</scope>
    <source>
        <strain evidence="6">F4-1</strain>
    </source>
</reference>